<dbReference type="EMBL" id="JBHTCP010000006">
    <property type="protein sequence ID" value="MFC7370742.1"/>
    <property type="molecule type" value="Genomic_DNA"/>
</dbReference>
<protein>
    <recommendedName>
        <fullName evidence="3">KAP NTPase domain-containing protein</fullName>
    </recommendedName>
</protein>
<evidence type="ECO:0000313" key="1">
    <source>
        <dbReference type="EMBL" id="MFC7370742.1"/>
    </source>
</evidence>
<evidence type="ECO:0000313" key="2">
    <source>
        <dbReference type="Proteomes" id="UP001596549"/>
    </source>
</evidence>
<dbReference type="RefSeq" id="WP_379746632.1">
    <property type="nucleotide sequence ID" value="NZ_JBHTCP010000006.1"/>
</dbReference>
<gene>
    <name evidence="1" type="ORF">ACFQPF_03535</name>
</gene>
<dbReference type="Proteomes" id="UP001596549">
    <property type="component" value="Unassembled WGS sequence"/>
</dbReference>
<proteinExistence type="predicted"/>
<reference evidence="2" key="1">
    <citation type="journal article" date="2019" name="Int. J. Syst. Evol. Microbiol.">
        <title>The Global Catalogue of Microorganisms (GCM) 10K type strain sequencing project: providing services to taxonomists for standard genome sequencing and annotation.</title>
        <authorList>
            <consortium name="The Broad Institute Genomics Platform"/>
            <consortium name="The Broad Institute Genome Sequencing Center for Infectious Disease"/>
            <person name="Wu L."/>
            <person name="Ma J."/>
        </authorList>
    </citation>
    <scope>NUCLEOTIDE SEQUENCE [LARGE SCALE GENOMIC DNA]</scope>
    <source>
        <strain evidence="2">NBRC 106396</strain>
    </source>
</reference>
<keyword evidence="2" id="KW-1185">Reference proteome</keyword>
<organism evidence="1 2">
    <name type="scientific">Fictibacillus iocasae</name>
    <dbReference type="NCBI Taxonomy" id="2715437"/>
    <lineage>
        <taxon>Bacteria</taxon>
        <taxon>Bacillati</taxon>
        <taxon>Bacillota</taxon>
        <taxon>Bacilli</taxon>
        <taxon>Bacillales</taxon>
        <taxon>Fictibacillaceae</taxon>
        <taxon>Fictibacillus</taxon>
    </lineage>
</organism>
<comment type="caution">
    <text evidence="1">The sequence shown here is derived from an EMBL/GenBank/DDBJ whole genome shotgun (WGS) entry which is preliminary data.</text>
</comment>
<sequence>MIKTSHFFKPSVNIKLDKNNQILLQTYLPTPSHAEAFSGVINGFVNEDSSKSHIVIGAYGTGKSFLATILSALLSKEIDRKTYKLLLKKYSTVNDKIHANLKKVQNINTTFLPVLLNGNEGNFRKAILKSLMRALKDNDLKIVLPGAVQSILDSIDIWKNDFPETYRKFDSEVKEKYGNITTFIEELEDNSESHIQWFIEIFPMLSSGSQFQIDIEQNFIGQIQYVIDQLKGKSLGVFFIYDEFGRFIQSLNQDQIHEAMQDIQDLAELCNSYSNHSHLLLITHKNLRNYSFKFNEELNNEFGRIEKRFVSYNINSDPSTFLRLGHEVITQLRKKHTVKVDANYKNQMLAALRMFPLFPDLNDVELENIVVEGSYPLHPVTNYLLPILSNIFAQNERTLFTFLESGESGGLIEHLKNDKGIYLPHKLFDYFFGSMSSDEMPEELKVYKQIISKLPFEEDSLEVQLLKFVTLWNVCGLQAKFKLSDEFISFALDYNLLLNSQLDLLKSLKAIRFNRIYGNWELFNGSSLDLEEVIIEKNKELILNKEKQLELMKKFTVPKYYLANEYNYQKSMTRFCSVIPLYASSVIEGTLDTDQLRKKANADAILVNIILDENFNQFDILNKVLNWEDKNVIFAVPSFNSKHFEPLLRRYTIINKLLEDKVFIQNDPNVRKELVLSLEDIEHEITSILLNYSSFNGDIIWVYDNKKLTIKNKIMLENILSEMMQELYPFTPEVRNDAFNRKNITRVQKKAAIKVIDYIINHKMGEDLEIEGNGPDYLIYATLLKNNGININNLSEINNPYISKLKQDVMKQINTIRREKLHSLTSIFTEKPYGIRKPLIPILLVTLLKEYWDNILFYRNDMYISEVTGEFLYKMLEEETEFEYRYFDTNKKYNLLLNDINVTFNSIEEKIQISHPLYLQKILLKWLRSLPRVSQISESMSTYAIKFKEIIRFLEIDPQAGLDKLNNLYKDNNFDLLEVKKEIDLFYTHQSQLLEKEVLNLVDKSNFNELQLWCTSQKEDVKKNNSFIRAILSSKGDNWIDDLAFIVVGVKRQDWSDTTLDMFKTQLLYWFNKLNDLEEQNSIIVNIGNQTKVINKVELTNKSEVIYQNVNRIIKNAGRNVSKEEVETIVYKLLNEFVQ</sequence>
<accession>A0ABW2NJ90</accession>
<name>A0ABW2NJ90_9BACL</name>
<evidence type="ECO:0008006" key="3">
    <source>
        <dbReference type="Google" id="ProtNLM"/>
    </source>
</evidence>